<dbReference type="KEGG" id="shj:SHELI_v1c04860"/>
<evidence type="ECO:0000313" key="8">
    <source>
        <dbReference type="Proteomes" id="UP000094378"/>
    </source>
</evidence>
<sequence>MLQIIKQEFIKYAKNPFGIVFGFGFPISWTIIYGMVWGKEDVQGSLLMNYLFPPLSIMAILSFSISSIPITMCANRIDKRIKIIALANITKLKYIFSLVATYYTMYFVEFMICLITAIAAFNLSTSATMISTLLFLPIPIFIVHFMMSVTMANFGKSINFITSMSFFILMISLFFSGATVPGLAIDTNDVWFKYFQYILPTGNAVLLMEYIANGLDTTQIWWVYVTSIIYTALFAFLAIKYFKWD</sequence>
<dbReference type="STRING" id="216938.SHELI_v1c04860"/>
<evidence type="ECO:0000256" key="4">
    <source>
        <dbReference type="ARBA" id="ARBA00023136"/>
    </source>
</evidence>
<keyword evidence="3 5" id="KW-1133">Transmembrane helix</keyword>
<accession>A0A1B3SKJ8</accession>
<organism evidence="7 8">
    <name type="scientific">Spiroplasma helicoides</name>
    <dbReference type="NCBI Taxonomy" id="216938"/>
    <lineage>
        <taxon>Bacteria</taxon>
        <taxon>Bacillati</taxon>
        <taxon>Mycoplasmatota</taxon>
        <taxon>Mollicutes</taxon>
        <taxon>Entomoplasmatales</taxon>
        <taxon>Spiroplasmataceae</taxon>
        <taxon>Spiroplasma</taxon>
    </lineage>
</organism>
<evidence type="ECO:0000256" key="1">
    <source>
        <dbReference type="ARBA" id="ARBA00004141"/>
    </source>
</evidence>
<evidence type="ECO:0000259" key="6">
    <source>
        <dbReference type="Pfam" id="PF01061"/>
    </source>
</evidence>
<dbReference type="OrthoDB" id="389221at2"/>
<protein>
    <submittedName>
        <fullName evidence="7">ABC transporter permease</fullName>
    </submittedName>
</protein>
<dbReference type="InterPro" id="IPR013525">
    <property type="entry name" value="ABC2_TM"/>
</dbReference>
<feature type="transmembrane region" description="Helical" evidence="5">
    <location>
        <begin position="55"/>
        <end position="74"/>
    </location>
</feature>
<proteinExistence type="predicted"/>
<feature type="transmembrane region" description="Helical" evidence="5">
    <location>
        <begin position="221"/>
        <end position="242"/>
    </location>
</feature>
<dbReference type="EMBL" id="CP017015">
    <property type="protein sequence ID" value="AOG60437.1"/>
    <property type="molecule type" value="Genomic_DNA"/>
</dbReference>
<reference evidence="7 8" key="1">
    <citation type="submission" date="2016-08" db="EMBL/GenBank/DDBJ databases">
        <title>Complete genome sequence of Spiroplasma helicoides TABS-2 (DSM 22551).</title>
        <authorList>
            <person name="Shen W.-Y."/>
            <person name="Lo W.-S."/>
            <person name="Lai Y.-C."/>
            <person name="Kuo C.-H."/>
        </authorList>
    </citation>
    <scope>NUCLEOTIDE SEQUENCE [LARGE SCALE GENOMIC DNA]</scope>
    <source>
        <strain evidence="7 8">TABS-2</strain>
    </source>
</reference>
<dbReference type="Pfam" id="PF01061">
    <property type="entry name" value="ABC2_membrane"/>
    <property type="match status" value="1"/>
</dbReference>
<evidence type="ECO:0000313" key="7">
    <source>
        <dbReference type="EMBL" id="AOG60437.1"/>
    </source>
</evidence>
<evidence type="ECO:0000256" key="5">
    <source>
        <dbReference type="SAM" id="Phobius"/>
    </source>
</evidence>
<dbReference type="GO" id="GO:0016020">
    <property type="term" value="C:membrane"/>
    <property type="evidence" value="ECO:0007669"/>
    <property type="project" value="UniProtKB-SubCell"/>
</dbReference>
<dbReference type="Proteomes" id="UP000094378">
    <property type="component" value="Chromosome"/>
</dbReference>
<dbReference type="GO" id="GO:0140359">
    <property type="term" value="F:ABC-type transporter activity"/>
    <property type="evidence" value="ECO:0007669"/>
    <property type="project" value="InterPro"/>
</dbReference>
<name>A0A1B3SKJ8_9MOLU</name>
<feature type="domain" description="ABC-2 type transporter transmembrane" evidence="6">
    <location>
        <begin position="3"/>
        <end position="201"/>
    </location>
</feature>
<feature type="transmembrane region" description="Helical" evidence="5">
    <location>
        <begin position="12"/>
        <end position="35"/>
    </location>
</feature>
<keyword evidence="8" id="KW-1185">Reference proteome</keyword>
<feature type="transmembrane region" description="Helical" evidence="5">
    <location>
        <begin position="95"/>
        <end position="121"/>
    </location>
</feature>
<evidence type="ECO:0000256" key="3">
    <source>
        <dbReference type="ARBA" id="ARBA00022989"/>
    </source>
</evidence>
<feature type="transmembrane region" description="Helical" evidence="5">
    <location>
        <begin position="133"/>
        <end position="154"/>
    </location>
</feature>
<evidence type="ECO:0000256" key="2">
    <source>
        <dbReference type="ARBA" id="ARBA00022692"/>
    </source>
</evidence>
<keyword evidence="4 5" id="KW-0472">Membrane</keyword>
<dbReference type="AlphaFoldDB" id="A0A1B3SKJ8"/>
<gene>
    <name evidence="7" type="ORF">SHELI_v1c04860</name>
</gene>
<keyword evidence="2 5" id="KW-0812">Transmembrane</keyword>
<comment type="subcellular location">
    <subcellularLocation>
        <location evidence="1">Membrane</location>
        <topology evidence="1">Multi-pass membrane protein</topology>
    </subcellularLocation>
</comment>
<feature type="transmembrane region" description="Helical" evidence="5">
    <location>
        <begin position="166"/>
        <end position="185"/>
    </location>
</feature>
<dbReference type="RefSeq" id="WP_069116374.1">
    <property type="nucleotide sequence ID" value="NZ_CP017015.1"/>
</dbReference>